<dbReference type="EMBL" id="FOQU01000001">
    <property type="protein sequence ID" value="SFH80765.1"/>
    <property type="molecule type" value="Genomic_DNA"/>
</dbReference>
<evidence type="ECO:0000256" key="3">
    <source>
        <dbReference type="ARBA" id="ARBA00022448"/>
    </source>
</evidence>
<dbReference type="Proteomes" id="UP000199548">
    <property type="component" value="Unassembled WGS sequence"/>
</dbReference>
<keyword evidence="3 12" id="KW-0813">Transport</keyword>
<dbReference type="GO" id="GO:0009055">
    <property type="term" value="F:electron transfer activity"/>
    <property type="evidence" value="ECO:0007669"/>
    <property type="project" value="UniProtKB-UniRule"/>
</dbReference>
<dbReference type="PANTHER" id="PTHR30365">
    <property type="entry name" value="CYTOCHROME D UBIQUINOL OXIDASE"/>
    <property type="match status" value="1"/>
</dbReference>
<dbReference type="GO" id="GO:0016682">
    <property type="term" value="F:oxidoreductase activity, acting on diphenols and related substances as donors, oxygen as acceptor"/>
    <property type="evidence" value="ECO:0007669"/>
    <property type="project" value="TreeGrafter"/>
</dbReference>
<feature type="transmembrane region" description="Helical" evidence="12">
    <location>
        <begin position="96"/>
        <end position="118"/>
    </location>
</feature>
<keyword evidence="10 12" id="KW-0408">Iron</keyword>
<feature type="transmembrane region" description="Helical" evidence="12">
    <location>
        <begin position="12"/>
        <end position="43"/>
    </location>
</feature>
<proteinExistence type="inferred from homology"/>
<dbReference type="PIRSF" id="PIRSF006446">
    <property type="entry name" value="Cyt_quinol_oxidase_1"/>
    <property type="match status" value="1"/>
</dbReference>
<evidence type="ECO:0000313" key="15">
    <source>
        <dbReference type="Proteomes" id="UP000199548"/>
    </source>
</evidence>
<evidence type="ECO:0000256" key="13">
    <source>
        <dbReference type="SAM" id="MobiDB-lite"/>
    </source>
</evidence>
<dbReference type="GO" id="GO:0046872">
    <property type="term" value="F:metal ion binding"/>
    <property type="evidence" value="ECO:0007669"/>
    <property type="project" value="UniProtKB-UniRule"/>
</dbReference>
<protein>
    <submittedName>
        <fullName evidence="14">Cytochrome bd-I ubiquinol oxidase subunit 1 apoprotein</fullName>
    </submittedName>
</protein>
<reference evidence="14 15" key="1">
    <citation type="submission" date="2016-10" db="EMBL/GenBank/DDBJ databases">
        <authorList>
            <person name="de Groot N.N."/>
        </authorList>
    </citation>
    <scope>NUCLEOTIDE SEQUENCE [LARGE SCALE GENOMIC DNA]</scope>
    <source>
        <strain evidence="14 15">LMG 23650</strain>
    </source>
</reference>
<evidence type="ECO:0000256" key="12">
    <source>
        <dbReference type="PIRNR" id="PIRNR006446"/>
    </source>
</evidence>
<dbReference type="Pfam" id="PF01654">
    <property type="entry name" value="Cyt_bd_oxida_I"/>
    <property type="match status" value="1"/>
</dbReference>
<feature type="transmembrane region" description="Helical" evidence="12">
    <location>
        <begin position="55"/>
        <end position="76"/>
    </location>
</feature>
<dbReference type="STRING" id="420953.SAMN05192543_10169"/>
<keyword evidence="11 12" id="KW-0472">Membrane</keyword>
<evidence type="ECO:0000256" key="6">
    <source>
        <dbReference type="ARBA" id="ARBA00022692"/>
    </source>
</evidence>
<keyword evidence="8 12" id="KW-0249">Electron transport</keyword>
<dbReference type="GO" id="GO:0019646">
    <property type="term" value="P:aerobic electron transport chain"/>
    <property type="evidence" value="ECO:0007669"/>
    <property type="project" value="InterPro"/>
</dbReference>
<evidence type="ECO:0000256" key="10">
    <source>
        <dbReference type="ARBA" id="ARBA00023004"/>
    </source>
</evidence>
<comment type="subcellular location">
    <subcellularLocation>
        <location evidence="12">Cell inner membrane</location>
    </subcellularLocation>
    <subcellularLocation>
        <location evidence="1">Cell membrane</location>
        <topology evidence="1">Multi-pass membrane protein</topology>
    </subcellularLocation>
</comment>
<gene>
    <name evidence="14" type="ORF">SAMN05192543_10169</name>
</gene>
<keyword evidence="5 12" id="KW-0349">Heme</keyword>
<dbReference type="GO" id="GO:0020037">
    <property type="term" value="F:heme binding"/>
    <property type="evidence" value="ECO:0007669"/>
    <property type="project" value="TreeGrafter"/>
</dbReference>
<feature type="transmembrane region" description="Helical" evidence="12">
    <location>
        <begin position="355"/>
        <end position="374"/>
    </location>
</feature>
<feature type="transmembrane region" description="Helical" evidence="12">
    <location>
        <begin position="405"/>
        <end position="427"/>
    </location>
</feature>
<dbReference type="OrthoDB" id="9807042at2"/>
<evidence type="ECO:0000256" key="8">
    <source>
        <dbReference type="ARBA" id="ARBA00022982"/>
    </source>
</evidence>
<evidence type="ECO:0000313" key="14">
    <source>
        <dbReference type="EMBL" id="SFH80765.1"/>
    </source>
</evidence>
<keyword evidence="6 12" id="KW-0812">Transmembrane</keyword>
<keyword evidence="15" id="KW-1185">Reference proteome</keyword>
<name>A0A1I3D235_9BURK</name>
<dbReference type="InterPro" id="IPR002585">
    <property type="entry name" value="Cyt-d_ubiquinol_oxidase_su_1"/>
</dbReference>
<feature type="region of interest" description="Disordered" evidence="13">
    <location>
        <begin position="447"/>
        <end position="481"/>
    </location>
</feature>
<organism evidence="14 15">
    <name type="scientific">Paraburkholderia megapolitana</name>
    <dbReference type="NCBI Taxonomy" id="420953"/>
    <lineage>
        <taxon>Bacteria</taxon>
        <taxon>Pseudomonadati</taxon>
        <taxon>Pseudomonadota</taxon>
        <taxon>Betaproteobacteria</taxon>
        <taxon>Burkholderiales</taxon>
        <taxon>Burkholderiaceae</taxon>
        <taxon>Paraburkholderia</taxon>
    </lineage>
</organism>
<keyword evidence="4 12" id="KW-1003">Cell membrane</keyword>
<feature type="transmembrane region" description="Helical" evidence="12">
    <location>
        <begin position="318"/>
        <end position="343"/>
    </location>
</feature>
<evidence type="ECO:0000256" key="7">
    <source>
        <dbReference type="ARBA" id="ARBA00022723"/>
    </source>
</evidence>
<evidence type="ECO:0000256" key="5">
    <source>
        <dbReference type="ARBA" id="ARBA00022617"/>
    </source>
</evidence>
<keyword evidence="9 12" id="KW-1133">Transmembrane helix</keyword>
<dbReference type="GO" id="GO:0070069">
    <property type="term" value="C:cytochrome complex"/>
    <property type="evidence" value="ECO:0007669"/>
    <property type="project" value="UniProtKB-UniRule"/>
</dbReference>
<evidence type="ECO:0000256" key="1">
    <source>
        <dbReference type="ARBA" id="ARBA00004651"/>
    </source>
</evidence>
<dbReference type="AlphaFoldDB" id="A0A1I3D235"/>
<feature type="transmembrane region" description="Helical" evidence="12">
    <location>
        <begin position="125"/>
        <end position="147"/>
    </location>
</feature>
<dbReference type="RefSeq" id="WP_091006190.1">
    <property type="nucleotide sequence ID" value="NZ_CP041743.1"/>
</dbReference>
<feature type="transmembrane region" description="Helical" evidence="12">
    <location>
        <begin position="219"/>
        <end position="236"/>
    </location>
</feature>
<evidence type="ECO:0000256" key="9">
    <source>
        <dbReference type="ARBA" id="ARBA00022989"/>
    </source>
</evidence>
<sequence length="481" mass="52836">MHVDALLLSRFQFAWVIALHILLPAFTVGLSCFIATLEILWWATKKDVYGRLSTFWIKIFAVSFGMGVVSGIVMPFQFGTNWSRFASATSNVIGGLMTYEVLTAFFLESAFLGVLLFGRKRVPQWAHALSAVFVALGTLMSSFWILAVNSWMQTPVGYTIVDGRFYPASMSSIIFNPSFPYRLAHTVTAFVVTTAFVILGTGAYYLLNGRAREESQVMVRMSLFFLTIMVPVQMVIGDAHGLNTLKYQPLKVAAMEGLWETGTRVPANLFSIPDDEAETNHFEISVPVLGSLYLTHDPNGLVHGIKDWPKHDRPVVPLVFFAFHIMVGVALLMLLIIVWGLVLWRGRRLYDSRTWLRVCLCAMPVGFIAVLAGWTTTETGRQPWTVYGLMRTADSVTPSLTTFDVALSLAMYVVSYVVIFGSGFVLLRRLVRVGPAEVVQAVAATGPGGRAARPLSAVGSARTSTHSSTSTNPDNGGNHGA</sequence>
<dbReference type="GO" id="GO:0005886">
    <property type="term" value="C:plasma membrane"/>
    <property type="evidence" value="ECO:0007669"/>
    <property type="project" value="UniProtKB-SubCell"/>
</dbReference>
<dbReference type="PANTHER" id="PTHR30365:SF14">
    <property type="entry name" value="CYTOCHROME BD MENAQUINOL OXIDASE SUBUNIT I-RELATED"/>
    <property type="match status" value="1"/>
</dbReference>
<comment type="similarity">
    <text evidence="2 12">Belongs to the cytochrome ubiquinol oxidase subunit 1 family.</text>
</comment>
<feature type="transmembrane region" description="Helical" evidence="12">
    <location>
        <begin position="187"/>
        <end position="207"/>
    </location>
</feature>
<keyword evidence="7 12" id="KW-0479">Metal-binding</keyword>
<evidence type="ECO:0000256" key="2">
    <source>
        <dbReference type="ARBA" id="ARBA00009819"/>
    </source>
</evidence>
<evidence type="ECO:0000256" key="11">
    <source>
        <dbReference type="ARBA" id="ARBA00023136"/>
    </source>
</evidence>
<evidence type="ECO:0000256" key="4">
    <source>
        <dbReference type="ARBA" id="ARBA00022475"/>
    </source>
</evidence>
<accession>A0A1I3D235</accession>